<dbReference type="Proteomes" id="UP000185183">
    <property type="component" value="Unassembled WGS sequence"/>
</dbReference>
<dbReference type="EMBL" id="FSFA01000004">
    <property type="protein sequence ID" value="SHX59381.1"/>
    <property type="molecule type" value="Genomic_DNA"/>
</dbReference>
<name>A0A9Q7WJX4_9MYCO</name>
<reference evidence="1 2" key="1">
    <citation type="submission" date="2016-11" db="EMBL/GenBank/DDBJ databases">
        <authorList>
            <consortium name="Pathogen Informatics"/>
        </authorList>
    </citation>
    <scope>NUCLEOTIDE SEQUENCE [LARGE SCALE GENOMIC DNA]</scope>
    <source>
        <strain evidence="1 2">968</strain>
    </source>
</reference>
<evidence type="ECO:0000313" key="2">
    <source>
        <dbReference type="Proteomes" id="UP000185183"/>
    </source>
</evidence>
<sequence length="127" mass="14605">MHEFISLRRLNRYVTVVIDSGKRSPHSHINNTKKRIRDEISDGEGPGLVWITKGRTIENYVPKHILEAALKYVHPDRKAFVANDGLHADVVGKLSTQDAFRPDKVKVAAEICRRWEKDWTTSTSTRR</sequence>
<organism evidence="1 2">
    <name type="scientific">Mycobacteroides abscessus subsp. bolletii</name>
    <dbReference type="NCBI Taxonomy" id="319705"/>
    <lineage>
        <taxon>Bacteria</taxon>
        <taxon>Bacillati</taxon>
        <taxon>Actinomycetota</taxon>
        <taxon>Actinomycetes</taxon>
        <taxon>Mycobacteriales</taxon>
        <taxon>Mycobacteriaceae</taxon>
        <taxon>Mycobacteroides</taxon>
        <taxon>Mycobacteroides abscessus</taxon>
    </lineage>
</organism>
<dbReference type="RefSeq" id="WP_074357913.1">
    <property type="nucleotide sequence ID" value="NZ_FSCP01000002.1"/>
</dbReference>
<dbReference type="AlphaFoldDB" id="A0A9Q7WJX4"/>
<gene>
    <name evidence="1" type="ORF">SAMEA2275694_03195</name>
</gene>
<protein>
    <submittedName>
        <fullName evidence="1">Uncharacterized protein</fullName>
    </submittedName>
</protein>
<accession>A0A9Q7WJX4</accession>
<proteinExistence type="predicted"/>
<comment type="caution">
    <text evidence="1">The sequence shown here is derived from an EMBL/GenBank/DDBJ whole genome shotgun (WGS) entry which is preliminary data.</text>
</comment>
<evidence type="ECO:0000313" key="1">
    <source>
        <dbReference type="EMBL" id="SHX59381.1"/>
    </source>
</evidence>